<accession>A0A1B6NPG5</accession>
<evidence type="ECO:0000313" key="1">
    <source>
        <dbReference type="EMBL" id="KTF05296.1"/>
    </source>
</evidence>
<comment type="caution">
    <text evidence="1">The sequence shown here is derived from an EMBL/GenBank/DDBJ whole genome shotgun (WGS) entry which is preliminary data.</text>
</comment>
<name>A0A1B6NPG5_9ZZZZ</name>
<protein>
    <submittedName>
        <fullName evidence="1">Uncharacterized protein</fullName>
    </submittedName>
</protein>
<sequence length="36" mass="3849">MSVTLAYDALTLSYLIATIRATTGMVKTPFTITIGI</sequence>
<gene>
    <name evidence="1" type="ORF">MGSAQ_003208</name>
</gene>
<reference evidence="1" key="1">
    <citation type="submission" date="2013-11" db="EMBL/GenBank/DDBJ databases">
        <title>Microbial diversity, functional groups and degradation webs in Northern and Southern Mediterranean and Red Sea marine crude oil polluted sites.</title>
        <authorList>
            <person name="Daffonchio D."/>
            <person name="Mapelli F."/>
            <person name="Ferrer M."/>
            <person name="Richter M."/>
            <person name="Cherif A."/>
            <person name="Malkawi H.I."/>
            <person name="Yakimov M.M."/>
            <person name="Abdel-Fattah Y.R."/>
            <person name="Blaghen M."/>
            <person name="Golyshin P.N."/>
            <person name="Kalogerakis N."/>
            <person name="Boon N."/>
            <person name="Magagnini M."/>
            <person name="Fava F."/>
        </authorList>
    </citation>
    <scope>NUCLEOTIDE SEQUENCE</scope>
</reference>
<dbReference type="AlphaFoldDB" id="A0A1B6NPG5"/>
<feature type="non-terminal residue" evidence="1">
    <location>
        <position position="36"/>
    </location>
</feature>
<organism evidence="1">
    <name type="scientific">marine sediment metagenome</name>
    <dbReference type="NCBI Taxonomy" id="412755"/>
    <lineage>
        <taxon>unclassified sequences</taxon>
        <taxon>metagenomes</taxon>
        <taxon>ecological metagenomes</taxon>
    </lineage>
</organism>
<dbReference type="EMBL" id="AYSL01001878">
    <property type="protein sequence ID" value="KTF05296.1"/>
    <property type="molecule type" value="Genomic_DNA"/>
</dbReference>
<proteinExistence type="predicted"/>